<sequence>MSGFNTKVTPELEALTRICEENSKMDVSLYAKYDVKRGLRDVNGKGVLAGLTQISNIVSKKEINGETVPCEGELYYRGIDIHKLTQGFLGEKRFGFEEATYLLLFGKLPNQKELKEFIGILSAQRSLPRNFVRDVIMKAPSRDMMNTLSRSVLTLYSYDSDPENITLPNVLRQCINLISVFPLLSVYGYQAHRHYNLGKSLYIHHPAKNLSTAENILLMLRPDKKYTPLEATILDLALVLHMEHGGGNNSTFTTHVVSSSGTDTYSAIAAALGSLKGPKHGGANIKVVSMFQDMKKNLKDWTDEDQIREYLIKLLHKEAFDRRGLIYGMGHAVYSISDPRAQIFKKFVKRLAEEKGRTKDYELYSKVERLAPEVIAQERRIYKGVSANVDFYSGFVYSMLGLPLELYTPMFAIARIVGWSAHRMEELINTDKIIRPAYKNVLDEQTYLPLSERP</sequence>
<comment type="pathway">
    <text evidence="1">Carbohydrate metabolism; tricarboxylic acid cycle.</text>
</comment>
<keyword evidence="3 5" id="KW-0808">Transferase</keyword>
<dbReference type="GO" id="GO:0005975">
    <property type="term" value="P:carbohydrate metabolic process"/>
    <property type="evidence" value="ECO:0007669"/>
    <property type="project" value="TreeGrafter"/>
</dbReference>
<evidence type="ECO:0000313" key="7">
    <source>
        <dbReference type="EMBL" id="HJC63130.1"/>
    </source>
</evidence>
<proteinExistence type="inferred from homology"/>
<reference evidence="7" key="2">
    <citation type="submission" date="2021-04" db="EMBL/GenBank/DDBJ databases">
        <authorList>
            <person name="Gilroy R."/>
        </authorList>
    </citation>
    <scope>NUCLEOTIDE SEQUENCE</scope>
    <source>
        <strain evidence="7">ChiBcec2-3848</strain>
    </source>
</reference>
<dbReference type="GO" id="GO:0036440">
    <property type="term" value="F:citrate synthase activity"/>
    <property type="evidence" value="ECO:0007669"/>
    <property type="project" value="UniProtKB-EC"/>
</dbReference>
<dbReference type="InterPro" id="IPR002020">
    <property type="entry name" value="Citrate_synthase"/>
</dbReference>
<dbReference type="InterPro" id="IPR016142">
    <property type="entry name" value="Citrate_synth-like_lrg_a-sub"/>
</dbReference>
<evidence type="ECO:0000256" key="3">
    <source>
        <dbReference type="ARBA" id="ARBA00022679"/>
    </source>
</evidence>
<dbReference type="Proteomes" id="UP000823886">
    <property type="component" value="Unassembled WGS sequence"/>
</dbReference>
<feature type="active site" evidence="6">
    <location>
        <position position="390"/>
    </location>
</feature>
<dbReference type="PANTHER" id="PTHR11739:SF4">
    <property type="entry name" value="CITRATE SYNTHASE, PEROXISOMAL"/>
    <property type="match status" value="1"/>
</dbReference>
<gene>
    <name evidence="7" type="ORF">H9753_05875</name>
</gene>
<organism evidence="7 8">
    <name type="scientific">Candidatus Blautia merdavium</name>
    <dbReference type="NCBI Taxonomy" id="2838494"/>
    <lineage>
        <taxon>Bacteria</taxon>
        <taxon>Bacillati</taxon>
        <taxon>Bacillota</taxon>
        <taxon>Clostridia</taxon>
        <taxon>Lachnospirales</taxon>
        <taxon>Lachnospiraceae</taxon>
        <taxon>Blautia</taxon>
    </lineage>
</organism>
<dbReference type="CDD" id="cd06113">
    <property type="entry name" value="citrate_synt_like_1_2"/>
    <property type="match status" value="1"/>
</dbReference>
<evidence type="ECO:0000256" key="2">
    <source>
        <dbReference type="ARBA" id="ARBA00010566"/>
    </source>
</evidence>
<comment type="caution">
    <text evidence="7">The sequence shown here is derived from an EMBL/GenBank/DDBJ whole genome shotgun (WGS) entry which is preliminary data.</text>
</comment>
<dbReference type="InterPro" id="IPR016143">
    <property type="entry name" value="Citrate_synth-like_sm_a-sub"/>
</dbReference>
<comment type="similarity">
    <text evidence="2 5">Belongs to the citrate synthase family.</text>
</comment>
<name>A0A9D2TAB1_9FIRM</name>
<comment type="catalytic activity">
    <reaction evidence="4">
        <text>oxaloacetate + acetyl-CoA + H2O = citrate + CoA + H(+)</text>
        <dbReference type="Rhea" id="RHEA:16845"/>
        <dbReference type="ChEBI" id="CHEBI:15377"/>
        <dbReference type="ChEBI" id="CHEBI:15378"/>
        <dbReference type="ChEBI" id="CHEBI:16452"/>
        <dbReference type="ChEBI" id="CHEBI:16947"/>
        <dbReference type="ChEBI" id="CHEBI:57287"/>
        <dbReference type="ChEBI" id="CHEBI:57288"/>
        <dbReference type="EC" id="2.3.3.16"/>
    </reaction>
</comment>
<accession>A0A9D2TAB1</accession>
<dbReference type="Pfam" id="PF00285">
    <property type="entry name" value="Citrate_synt"/>
    <property type="match status" value="1"/>
</dbReference>
<evidence type="ECO:0000256" key="5">
    <source>
        <dbReference type="PIRNR" id="PIRNR001369"/>
    </source>
</evidence>
<dbReference type="SUPFAM" id="SSF48256">
    <property type="entry name" value="Citrate synthase"/>
    <property type="match status" value="1"/>
</dbReference>
<dbReference type="NCBIfam" id="NF010635">
    <property type="entry name" value="PRK14032.1"/>
    <property type="match status" value="1"/>
</dbReference>
<evidence type="ECO:0000313" key="8">
    <source>
        <dbReference type="Proteomes" id="UP000823886"/>
    </source>
</evidence>
<protein>
    <recommendedName>
        <fullName evidence="5">Citrate synthase</fullName>
    </recommendedName>
</protein>
<dbReference type="InterPro" id="IPR024176">
    <property type="entry name" value="Citrate_synthase_bac-typ"/>
</dbReference>
<dbReference type="PRINTS" id="PR00143">
    <property type="entry name" value="CITRTSNTHASE"/>
</dbReference>
<reference evidence="7" key="1">
    <citation type="journal article" date="2021" name="PeerJ">
        <title>Extensive microbial diversity within the chicken gut microbiome revealed by metagenomics and culture.</title>
        <authorList>
            <person name="Gilroy R."/>
            <person name="Ravi A."/>
            <person name="Getino M."/>
            <person name="Pursley I."/>
            <person name="Horton D.L."/>
            <person name="Alikhan N.F."/>
            <person name="Baker D."/>
            <person name="Gharbi K."/>
            <person name="Hall N."/>
            <person name="Watson M."/>
            <person name="Adriaenssens E.M."/>
            <person name="Foster-Nyarko E."/>
            <person name="Jarju S."/>
            <person name="Secka A."/>
            <person name="Antonio M."/>
            <person name="Oren A."/>
            <person name="Chaudhuri R.R."/>
            <person name="La Ragione R."/>
            <person name="Hildebrand F."/>
            <person name="Pallen M.J."/>
        </authorList>
    </citation>
    <scope>NUCLEOTIDE SEQUENCE</scope>
    <source>
        <strain evidence="7">ChiBcec2-3848</strain>
    </source>
</reference>
<dbReference type="AlphaFoldDB" id="A0A9D2TAB1"/>
<dbReference type="Gene3D" id="1.10.580.10">
    <property type="entry name" value="Citrate Synthase, domain 1"/>
    <property type="match status" value="1"/>
</dbReference>
<dbReference type="PANTHER" id="PTHR11739">
    <property type="entry name" value="CITRATE SYNTHASE"/>
    <property type="match status" value="1"/>
</dbReference>
<dbReference type="Gene3D" id="1.10.230.10">
    <property type="entry name" value="Cytochrome P450-Terp, domain 2"/>
    <property type="match status" value="1"/>
</dbReference>
<dbReference type="PIRSF" id="PIRSF001369">
    <property type="entry name" value="Citrate_synth"/>
    <property type="match status" value="1"/>
</dbReference>
<evidence type="ECO:0000256" key="6">
    <source>
        <dbReference type="PIRSR" id="PIRSR001369-1"/>
    </source>
</evidence>
<feature type="active site" evidence="6">
    <location>
        <position position="331"/>
    </location>
</feature>
<dbReference type="GO" id="GO:0005829">
    <property type="term" value="C:cytosol"/>
    <property type="evidence" value="ECO:0007669"/>
    <property type="project" value="TreeGrafter"/>
</dbReference>
<dbReference type="InterPro" id="IPR036969">
    <property type="entry name" value="Citrate_synthase_sf"/>
</dbReference>
<dbReference type="GO" id="GO:0006099">
    <property type="term" value="P:tricarboxylic acid cycle"/>
    <property type="evidence" value="ECO:0007669"/>
    <property type="project" value="InterPro"/>
</dbReference>
<evidence type="ECO:0000256" key="4">
    <source>
        <dbReference type="ARBA" id="ARBA00049288"/>
    </source>
</evidence>
<evidence type="ECO:0000256" key="1">
    <source>
        <dbReference type="ARBA" id="ARBA00005163"/>
    </source>
</evidence>
<dbReference type="EMBL" id="DWVZ01000077">
    <property type="protein sequence ID" value="HJC63130.1"/>
    <property type="molecule type" value="Genomic_DNA"/>
</dbReference>